<keyword evidence="4 6" id="KW-0378">Hydrolase</keyword>
<gene>
    <name evidence="6" type="primary">vapC</name>
    <name evidence="8" type="ORF">GCM10011575_29530</name>
</gene>
<evidence type="ECO:0000256" key="2">
    <source>
        <dbReference type="ARBA" id="ARBA00022722"/>
    </source>
</evidence>
<evidence type="ECO:0000313" key="8">
    <source>
        <dbReference type="EMBL" id="GGL68979.1"/>
    </source>
</evidence>
<keyword evidence="1 6" id="KW-1277">Toxin-antitoxin system</keyword>
<dbReference type="EC" id="3.1.-.-" evidence="6"/>
<proteinExistence type="inferred from homology"/>
<reference evidence="8" key="2">
    <citation type="submission" date="2020-09" db="EMBL/GenBank/DDBJ databases">
        <authorList>
            <person name="Sun Q."/>
            <person name="Zhou Y."/>
        </authorList>
    </citation>
    <scope>NUCLEOTIDE SEQUENCE</scope>
    <source>
        <strain evidence="8">CGMCC 4.7306</strain>
    </source>
</reference>
<dbReference type="GO" id="GO:0004540">
    <property type="term" value="F:RNA nuclease activity"/>
    <property type="evidence" value="ECO:0007669"/>
    <property type="project" value="InterPro"/>
</dbReference>
<protein>
    <recommendedName>
        <fullName evidence="6">Ribonuclease VapC</fullName>
        <shortName evidence="6">RNase VapC</shortName>
        <ecNumber evidence="6">3.1.-.-</ecNumber>
    </recommendedName>
    <alternativeName>
        <fullName evidence="6">Toxin VapC</fullName>
    </alternativeName>
</protein>
<evidence type="ECO:0000256" key="6">
    <source>
        <dbReference type="HAMAP-Rule" id="MF_00265"/>
    </source>
</evidence>
<comment type="caution">
    <text evidence="8">The sequence shown here is derived from an EMBL/GenBank/DDBJ whole genome shotgun (WGS) entry which is preliminary data.</text>
</comment>
<dbReference type="InterPro" id="IPR029060">
    <property type="entry name" value="PIN-like_dom_sf"/>
</dbReference>
<organism evidence="8 9">
    <name type="scientific">Microlunatus endophyticus</name>
    <dbReference type="NCBI Taxonomy" id="1716077"/>
    <lineage>
        <taxon>Bacteria</taxon>
        <taxon>Bacillati</taxon>
        <taxon>Actinomycetota</taxon>
        <taxon>Actinomycetes</taxon>
        <taxon>Propionibacteriales</taxon>
        <taxon>Propionibacteriaceae</taxon>
        <taxon>Microlunatus</taxon>
    </lineage>
</organism>
<dbReference type="RefSeq" id="WP_268239225.1">
    <property type="nucleotide sequence ID" value="NZ_BMMZ01000007.1"/>
</dbReference>
<reference evidence="8" key="1">
    <citation type="journal article" date="2014" name="Int. J. Syst. Evol. Microbiol.">
        <title>Complete genome sequence of Corynebacterium casei LMG S-19264T (=DSM 44701T), isolated from a smear-ripened cheese.</title>
        <authorList>
            <consortium name="US DOE Joint Genome Institute (JGI-PGF)"/>
            <person name="Walter F."/>
            <person name="Albersmeier A."/>
            <person name="Kalinowski J."/>
            <person name="Ruckert C."/>
        </authorList>
    </citation>
    <scope>NUCLEOTIDE SEQUENCE</scope>
    <source>
        <strain evidence="8">CGMCC 4.7306</strain>
    </source>
</reference>
<accession>A0A917SCR9</accession>
<keyword evidence="6" id="KW-0800">Toxin</keyword>
<dbReference type="GO" id="GO:0000287">
    <property type="term" value="F:magnesium ion binding"/>
    <property type="evidence" value="ECO:0007669"/>
    <property type="project" value="UniProtKB-UniRule"/>
</dbReference>
<comment type="similarity">
    <text evidence="6">Belongs to the PINc/VapC protein family.</text>
</comment>
<evidence type="ECO:0000259" key="7">
    <source>
        <dbReference type="Pfam" id="PF01850"/>
    </source>
</evidence>
<comment type="cofactor">
    <cofactor evidence="6">
        <name>Mg(2+)</name>
        <dbReference type="ChEBI" id="CHEBI:18420"/>
    </cofactor>
</comment>
<evidence type="ECO:0000256" key="4">
    <source>
        <dbReference type="ARBA" id="ARBA00022801"/>
    </source>
</evidence>
<dbReference type="Proteomes" id="UP000613840">
    <property type="component" value="Unassembled WGS sequence"/>
</dbReference>
<sequence length="148" mass="16131">MTASATEAPTWYVDSSVLLRAIVEQSRAAKAWFESASAAHNRFVASRLMELEVRRVTKNAGVDQDIVSEYVDEFFLMSVNDELLAEAVALDERLGSADAIHVASALRLGVGTLTMVTHDRQMAKAASNLGFAVLDPVTDDPNREPVDH</sequence>
<dbReference type="AlphaFoldDB" id="A0A917SCR9"/>
<evidence type="ECO:0000313" key="9">
    <source>
        <dbReference type="Proteomes" id="UP000613840"/>
    </source>
</evidence>
<name>A0A917SCR9_9ACTN</name>
<feature type="domain" description="PIN" evidence="7">
    <location>
        <begin position="12"/>
        <end position="126"/>
    </location>
</feature>
<evidence type="ECO:0000256" key="5">
    <source>
        <dbReference type="ARBA" id="ARBA00022842"/>
    </source>
</evidence>
<dbReference type="CDD" id="cd09874">
    <property type="entry name" value="PIN_MT3492-like"/>
    <property type="match status" value="1"/>
</dbReference>
<dbReference type="Pfam" id="PF01850">
    <property type="entry name" value="PIN"/>
    <property type="match status" value="1"/>
</dbReference>
<comment type="function">
    <text evidence="6">Toxic component of a toxin-antitoxin (TA) system. An RNase.</text>
</comment>
<keyword evidence="9" id="KW-1185">Reference proteome</keyword>
<dbReference type="GO" id="GO:0016787">
    <property type="term" value="F:hydrolase activity"/>
    <property type="evidence" value="ECO:0007669"/>
    <property type="project" value="UniProtKB-KW"/>
</dbReference>
<evidence type="ECO:0000256" key="1">
    <source>
        <dbReference type="ARBA" id="ARBA00022649"/>
    </source>
</evidence>
<keyword evidence="5 6" id="KW-0460">Magnesium</keyword>
<feature type="binding site" evidence="6">
    <location>
        <position position="98"/>
    </location>
    <ligand>
        <name>Mg(2+)</name>
        <dbReference type="ChEBI" id="CHEBI:18420"/>
    </ligand>
</feature>
<dbReference type="InterPro" id="IPR002716">
    <property type="entry name" value="PIN_dom"/>
</dbReference>
<keyword evidence="3 6" id="KW-0479">Metal-binding</keyword>
<feature type="binding site" evidence="6">
    <location>
        <position position="14"/>
    </location>
    <ligand>
        <name>Mg(2+)</name>
        <dbReference type="ChEBI" id="CHEBI:18420"/>
    </ligand>
</feature>
<dbReference type="GO" id="GO:0090729">
    <property type="term" value="F:toxin activity"/>
    <property type="evidence" value="ECO:0007669"/>
    <property type="project" value="UniProtKB-KW"/>
</dbReference>
<dbReference type="HAMAP" id="MF_00265">
    <property type="entry name" value="VapC_Nob1"/>
    <property type="match status" value="1"/>
</dbReference>
<dbReference type="InterPro" id="IPR022907">
    <property type="entry name" value="VapC_family"/>
</dbReference>
<dbReference type="SUPFAM" id="SSF88723">
    <property type="entry name" value="PIN domain-like"/>
    <property type="match status" value="1"/>
</dbReference>
<dbReference type="Gene3D" id="3.40.50.1010">
    <property type="entry name" value="5'-nuclease"/>
    <property type="match status" value="1"/>
</dbReference>
<evidence type="ECO:0000256" key="3">
    <source>
        <dbReference type="ARBA" id="ARBA00022723"/>
    </source>
</evidence>
<dbReference type="EMBL" id="BMMZ01000007">
    <property type="protein sequence ID" value="GGL68979.1"/>
    <property type="molecule type" value="Genomic_DNA"/>
</dbReference>
<keyword evidence="2 6" id="KW-0540">Nuclease</keyword>